<dbReference type="SUPFAM" id="SSF52540">
    <property type="entry name" value="P-loop containing nucleoside triphosphate hydrolases"/>
    <property type="match status" value="1"/>
</dbReference>
<protein>
    <submittedName>
        <fullName evidence="2">Sporulation initiation inhibitor protein Soj</fullName>
        <ecNumber evidence="2">3.6.-.-</ecNumber>
    </submittedName>
</protein>
<dbReference type="InterPro" id="IPR050678">
    <property type="entry name" value="DNA_Partitioning_ATPase"/>
</dbReference>
<gene>
    <name evidence="2" type="primary">soj_2</name>
    <name evidence="2" type="ORF">TR69_WS6001001424</name>
</gene>
<dbReference type="EC" id="3.6.-.-" evidence="2"/>
<dbReference type="Gene3D" id="3.40.50.300">
    <property type="entry name" value="P-loop containing nucleotide triphosphate hydrolases"/>
    <property type="match status" value="1"/>
</dbReference>
<dbReference type="Pfam" id="PF13614">
    <property type="entry name" value="AAA_31"/>
    <property type="match status" value="1"/>
</dbReference>
<dbReference type="CDD" id="cd02042">
    <property type="entry name" value="ParAB_family"/>
    <property type="match status" value="1"/>
</dbReference>
<dbReference type="PANTHER" id="PTHR13696">
    <property type="entry name" value="P-LOOP CONTAINING NUCLEOSIDE TRIPHOSPHATE HYDROLASE"/>
    <property type="match status" value="1"/>
</dbReference>
<comment type="caution">
    <text evidence="2">The sequence shown here is derived from an EMBL/GenBank/DDBJ whole genome shotgun (WGS) entry which is preliminary data.</text>
</comment>
<keyword evidence="2" id="KW-0378">Hydrolase</keyword>
<evidence type="ECO:0000313" key="3">
    <source>
        <dbReference type="Proteomes" id="UP000070457"/>
    </source>
</evidence>
<proteinExistence type="predicted"/>
<accession>A0A136LVY9</accession>
<reference evidence="2 3" key="1">
    <citation type="submission" date="2015-02" db="EMBL/GenBank/DDBJ databases">
        <title>Improved understanding of the partial-nitritation anammox process through 23 genomes representing the majority of the microbial community.</title>
        <authorList>
            <person name="Speth D.R."/>
            <person name="In T Zandt M."/>
            <person name="Guerrero Cruz S."/>
            <person name="Jetten M.S."/>
            <person name="Dutilh B.E."/>
        </authorList>
    </citation>
    <scope>NUCLEOTIDE SEQUENCE [LARGE SCALE GENOMIC DNA]</scope>
    <source>
        <strain evidence="2">OLB20</strain>
    </source>
</reference>
<evidence type="ECO:0000259" key="1">
    <source>
        <dbReference type="Pfam" id="PF13614"/>
    </source>
</evidence>
<dbReference type="InterPro" id="IPR025669">
    <property type="entry name" value="AAA_dom"/>
</dbReference>
<dbReference type="Proteomes" id="UP000070457">
    <property type="component" value="Unassembled WGS sequence"/>
</dbReference>
<name>A0A136LVY9_9BACT</name>
<dbReference type="AlphaFoldDB" id="A0A136LVY9"/>
<feature type="domain" description="AAA" evidence="1">
    <location>
        <begin position="2"/>
        <end position="134"/>
    </location>
</feature>
<organism evidence="2 3">
    <name type="scientific">candidate division WS6 bacterium OLB20</name>
    <dbReference type="NCBI Taxonomy" id="1617426"/>
    <lineage>
        <taxon>Bacteria</taxon>
        <taxon>Candidatus Dojkabacteria</taxon>
    </lineage>
</organism>
<dbReference type="InterPro" id="IPR027417">
    <property type="entry name" value="P-loop_NTPase"/>
</dbReference>
<sequence length="137" mass="14508">MIIAVANQKGGVGKTTTAINLGVFLAEKGKKVLLVDLDPQSNLTSGIGFGMTIEEGQEKKIDNTLYDVLTGSMTVNEIFLATSSPNLFLAPAGIELAGAEVELVSAMSRESILSNALDAVRESFDFVLIDCPPRSVF</sequence>
<dbReference type="GO" id="GO:0016787">
    <property type="term" value="F:hydrolase activity"/>
    <property type="evidence" value="ECO:0007669"/>
    <property type="project" value="UniProtKB-KW"/>
</dbReference>
<evidence type="ECO:0000313" key="2">
    <source>
        <dbReference type="EMBL" id="KXK25818.1"/>
    </source>
</evidence>
<dbReference type="EMBL" id="JYNZ01000006">
    <property type="protein sequence ID" value="KXK25818.1"/>
    <property type="molecule type" value="Genomic_DNA"/>
</dbReference>
<dbReference type="STRING" id="1617426.TR69_WS6001001424"/>
<dbReference type="PANTHER" id="PTHR13696:SF99">
    <property type="entry name" value="COBYRINIC ACID AC-DIAMIDE SYNTHASE"/>
    <property type="match status" value="1"/>
</dbReference>